<organism evidence="1 2">
    <name type="scientific">Pseudoflavonifractor capillosus ATCC 29799</name>
    <dbReference type="NCBI Taxonomy" id="411467"/>
    <lineage>
        <taxon>Bacteria</taxon>
        <taxon>Bacillati</taxon>
        <taxon>Bacillota</taxon>
        <taxon>Clostridia</taxon>
        <taxon>Eubacteriales</taxon>
        <taxon>Oscillospiraceae</taxon>
        <taxon>Pseudoflavonifractor</taxon>
    </lineage>
</organism>
<dbReference type="EMBL" id="AAXG02000016">
    <property type="protein sequence ID" value="EDM99557.1"/>
    <property type="molecule type" value="Genomic_DNA"/>
</dbReference>
<accession>A6NWL9</accession>
<protein>
    <submittedName>
        <fullName evidence="1">Uncharacterized protein</fullName>
    </submittedName>
</protein>
<reference evidence="1 2" key="2">
    <citation type="submission" date="2007-06" db="EMBL/GenBank/DDBJ databases">
        <title>Draft genome sequence of Pseudoflavonifractor capillosus ATCC 29799.</title>
        <authorList>
            <person name="Sudarsanam P."/>
            <person name="Ley R."/>
            <person name="Guruge J."/>
            <person name="Turnbaugh P.J."/>
            <person name="Mahowald M."/>
            <person name="Liep D."/>
            <person name="Gordon J."/>
        </authorList>
    </citation>
    <scope>NUCLEOTIDE SEQUENCE [LARGE SCALE GENOMIC DNA]</scope>
    <source>
        <strain evidence="1 2">ATCC 29799</strain>
    </source>
</reference>
<reference evidence="1 2" key="1">
    <citation type="submission" date="2007-04" db="EMBL/GenBank/DDBJ databases">
        <authorList>
            <person name="Fulton L."/>
            <person name="Clifton S."/>
            <person name="Fulton B."/>
            <person name="Xu J."/>
            <person name="Minx P."/>
            <person name="Pepin K.H."/>
            <person name="Johnson M."/>
            <person name="Thiruvilangam P."/>
            <person name="Bhonagiri V."/>
            <person name="Nash W.E."/>
            <person name="Mardis E.R."/>
            <person name="Wilson R.K."/>
        </authorList>
    </citation>
    <scope>NUCLEOTIDE SEQUENCE [LARGE SCALE GENOMIC DNA]</scope>
    <source>
        <strain evidence="1 2">ATCC 29799</strain>
    </source>
</reference>
<evidence type="ECO:0000313" key="2">
    <source>
        <dbReference type="Proteomes" id="UP000003639"/>
    </source>
</evidence>
<comment type="caution">
    <text evidence="1">The sequence shown here is derived from an EMBL/GenBank/DDBJ whole genome shotgun (WGS) entry which is preliminary data.</text>
</comment>
<keyword evidence="2" id="KW-1185">Reference proteome</keyword>
<name>A6NWL9_9FIRM</name>
<dbReference type="STRING" id="411467.BACCAP_02614"/>
<proteinExistence type="predicted"/>
<dbReference type="Proteomes" id="UP000003639">
    <property type="component" value="Unassembled WGS sequence"/>
</dbReference>
<gene>
    <name evidence="1" type="ORF">BACCAP_02614</name>
</gene>
<sequence length="148" mass="16658">MSMEQLSWLQIGQHQLQQDVTHGLAFVLVDGRDNELDFADLIGVFLLDGYGIFHVGLLPERYETMTDSPPCPVGKRRKAAPSAVPPSCLAPLWDNLELLTKEPPEEKIMVYGSLDFRAPQARRTERMTPSGQARQTIGHLIEEVPYEK</sequence>
<dbReference type="AlphaFoldDB" id="A6NWL9"/>
<evidence type="ECO:0000313" key="1">
    <source>
        <dbReference type="EMBL" id="EDM99557.1"/>
    </source>
</evidence>